<dbReference type="GO" id="GO:0016787">
    <property type="term" value="F:hydrolase activity"/>
    <property type="evidence" value="ECO:0007669"/>
    <property type="project" value="UniProtKB-KW"/>
</dbReference>
<keyword evidence="2" id="KW-0378">Hydrolase</keyword>
<dbReference type="dictyBase" id="DDB_G0279675"/>
<dbReference type="PaxDb" id="44689-DDB0205980"/>
<feature type="signal peptide" evidence="4">
    <location>
        <begin position="1"/>
        <end position="30"/>
    </location>
</feature>
<dbReference type="InterPro" id="IPR036526">
    <property type="entry name" value="C-N_Hydrolase_sf"/>
</dbReference>
<dbReference type="InterPro" id="IPR040154">
    <property type="entry name" value="Biotinidase/VNN"/>
</dbReference>
<dbReference type="RefSeq" id="XP_641592.1">
    <property type="nucleotide sequence ID" value="XM_636500.1"/>
</dbReference>
<feature type="compositionally biased region" description="Low complexity" evidence="3">
    <location>
        <begin position="329"/>
        <end position="345"/>
    </location>
</feature>
<evidence type="ECO:0000259" key="5">
    <source>
        <dbReference type="PROSITE" id="PS50263"/>
    </source>
</evidence>
<feature type="domain" description="CN hydrolase" evidence="5">
    <location>
        <begin position="45"/>
        <end position="326"/>
    </location>
</feature>
<evidence type="ECO:0000256" key="1">
    <source>
        <dbReference type="ARBA" id="ARBA00008225"/>
    </source>
</evidence>
<dbReference type="EMBL" id="AAFI02000032">
    <property type="protein sequence ID" value="EAL67612.1"/>
    <property type="molecule type" value="Genomic_DNA"/>
</dbReference>
<feature type="region of interest" description="Disordered" evidence="3">
    <location>
        <begin position="322"/>
        <end position="345"/>
    </location>
</feature>
<keyword evidence="7" id="KW-1185">Reference proteome</keyword>
<dbReference type="SUPFAM" id="SSF56317">
    <property type="entry name" value="Carbon-nitrogen hydrolase"/>
    <property type="match status" value="1"/>
</dbReference>
<dbReference type="AlphaFoldDB" id="Q54WG1"/>
<dbReference type="Reactome" id="R-DDI-196780">
    <property type="pathway name" value="Biotin transport and metabolism"/>
</dbReference>
<sequence>MNIKKSKQQLFFVVFLIFIIILTLLGFVKGNNDDDDYYIGAVLEYTPPEYNFKDPNETPIKYVLANVKRYNSYVQIAKSQGAQIIVFPEYGLLGNAFATRDQVLPYLEVIPDPHQSSQPIIPCNNEDFDNRTILQSLSCIAIQNSIVLVADMGDVQYCDNSTSINNNDNNNNCPADGRFQYNTQVAFSEKGELLAKYHKSHLYSEPYFNPSSPPDPVIFSTNFNVTFGMFICFDILFEEPQKTLIQKYGIHNLVYSTQWVNVNYAYARGIQESWSKLYNANVLAANIGATSAISGSGIYSNGNFINTFQNPTTKPANKLLVGKLPKDPTTTTTTTTTTTKSSSSNNKINSGIEAIDFVNYKPFKQYDGDGVNLNDVKTPTSINATIIPFLISENQVNKTIISENNGFSCTFTYSTSDRIDKNRLLYSLVSFNGNFNDFFNSQLCSASICASNDPNSCFDNVFDSSSTFTSLHIQGNFQSDYHIVPTFTTYPLIDNYLSNYQFGDQFISVSNIEQYFVGTSLFAIQWNDTSSSDNLSYEYI</sequence>
<dbReference type="Pfam" id="PF19018">
    <property type="entry name" value="Vanin_C"/>
    <property type="match status" value="1"/>
</dbReference>
<dbReference type="eggNOG" id="KOG0806">
    <property type="taxonomic scope" value="Eukaryota"/>
</dbReference>
<dbReference type="Reactome" id="R-DDI-199220">
    <property type="pathway name" value="Vitamin B5 (pantothenate) metabolism"/>
</dbReference>
<evidence type="ECO:0000313" key="7">
    <source>
        <dbReference type="Proteomes" id="UP000002195"/>
    </source>
</evidence>
<dbReference type="VEuPathDB" id="AmoebaDB:DDB_G0279675"/>
<keyword evidence="4" id="KW-0732">Signal</keyword>
<dbReference type="GeneID" id="8622166"/>
<dbReference type="OMA" id="HYEISRD"/>
<dbReference type="Pfam" id="PF00795">
    <property type="entry name" value="CN_hydrolase"/>
    <property type="match status" value="1"/>
</dbReference>
<dbReference type="HOGENOM" id="CLU_033209_0_0_1"/>
<evidence type="ECO:0000256" key="3">
    <source>
        <dbReference type="SAM" id="MobiDB-lite"/>
    </source>
</evidence>
<dbReference type="STRING" id="44689.Q54WG1"/>
<dbReference type="PANTHER" id="PTHR10609">
    <property type="entry name" value="BIOTINIDASE-RELATED"/>
    <property type="match status" value="1"/>
</dbReference>
<dbReference type="Reactome" id="R-DDI-163125">
    <property type="pathway name" value="Post-translational modification: synthesis of GPI-anchored proteins"/>
</dbReference>
<dbReference type="SMR" id="Q54WG1"/>
<comment type="similarity">
    <text evidence="1">Belongs to the carbon-nitrogen hydrolase superfamily. BTD/VNN family.</text>
</comment>
<dbReference type="Gene3D" id="3.60.110.10">
    <property type="entry name" value="Carbon-nitrogen hydrolase"/>
    <property type="match status" value="1"/>
</dbReference>
<accession>Q54WG1</accession>
<gene>
    <name evidence="6" type="ORF">DDB_G0279675</name>
</gene>
<comment type="caution">
    <text evidence="6">The sequence shown here is derived from an EMBL/GenBank/DDBJ whole genome shotgun (WGS) entry which is preliminary data.</text>
</comment>
<dbReference type="PROSITE" id="PS50263">
    <property type="entry name" value="CN_HYDROLASE"/>
    <property type="match status" value="1"/>
</dbReference>
<proteinExistence type="inferred from homology"/>
<dbReference type="Reactome" id="R-DDI-6798695">
    <property type="pathway name" value="Neutrophil degranulation"/>
</dbReference>
<dbReference type="Proteomes" id="UP000002195">
    <property type="component" value="Unassembled WGS sequence"/>
</dbReference>
<evidence type="ECO:0000313" key="6">
    <source>
        <dbReference type="EMBL" id="EAL67612.1"/>
    </source>
</evidence>
<dbReference type="InterPro" id="IPR043957">
    <property type="entry name" value="Vanin_C"/>
</dbReference>
<evidence type="ECO:0000256" key="4">
    <source>
        <dbReference type="SAM" id="SignalP"/>
    </source>
</evidence>
<dbReference type="InParanoid" id="Q54WG1"/>
<evidence type="ECO:0000256" key="2">
    <source>
        <dbReference type="ARBA" id="ARBA00022801"/>
    </source>
</evidence>
<protein>
    <recommendedName>
        <fullName evidence="5">CN hydrolase domain-containing protein</fullName>
    </recommendedName>
</protein>
<organism evidence="6 7">
    <name type="scientific">Dictyostelium discoideum</name>
    <name type="common">Social amoeba</name>
    <dbReference type="NCBI Taxonomy" id="44689"/>
    <lineage>
        <taxon>Eukaryota</taxon>
        <taxon>Amoebozoa</taxon>
        <taxon>Evosea</taxon>
        <taxon>Eumycetozoa</taxon>
        <taxon>Dictyostelia</taxon>
        <taxon>Dictyosteliales</taxon>
        <taxon>Dictyosteliaceae</taxon>
        <taxon>Dictyostelium</taxon>
    </lineage>
</organism>
<dbReference type="KEGG" id="ddi:DDB_G0279675"/>
<dbReference type="PANTHER" id="PTHR10609:SF27">
    <property type="entry name" value="CN HYDROLASE DOMAIN-CONTAINING PROTEIN-RELATED"/>
    <property type="match status" value="1"/>
</dbReference>
<name>Q54WG1_DICDI</name>
<feature type="chain" id="PRO_5004250280" description="CN hydrolase domain-containing protein" evidence="4">
    <location>
        <begin position="31"/>
        <end position="540"/>
    </location>
</feature>
<dbReference type="InterPro" id="IPR003010">
    <property type="entry name" value="C-N_Hydrolase"/>
</dbReference>
<reference evidence="6 7" key="1">
    <citation type="journal article" date="2005" name="Nature">
        <title>The genome of the social amoeba Dictyostelium discoideum.</title>
        <authorList>
            <consortium name="The Dictyostelium discoideum Sequencing Consortium"/>
            <person name="Eichinger L."/>
            <person name="Pachebat J.A."/>
            <person name="Glockner G."/>
            <person name="Rajandream M.A."/>
            <person name="Sucgang R."/>
            <person name="Berriman M."/>
            <person name="Song J."/>
            <person name="Olsen R."/>
            <person name="Szafranski K."/>
            <person name="Xu Q."/>
            <person name="Tunggal B."/>
            <person name="Kummerfeld S."/>
            <person name="Madera M."/>
            <person name="Konfortov B.A."/>
            <person name="Rivero F."/>
            <person name="Bankier A.T."/>
            <person name="Lehmann R."/>
            <person name="Hamlin N."/>
            <person name="Davies R."/>
            <person name="Gaudet P."/>
            <person name="Fey P."/>
            <person name="Pilcher K."/>
            <person name="Chen G."/>
            <person name="Saunders D."/>
            <person name="Sodergren E."/>
            <person name="Davis P."/>
            <person name="Kerhornou A."/>
            <person name="Nie X."/>
            <person name="Hall N."/>
            <person name="Anjard C."/>
            <person name="Hemphill L."/>
            <person name="Bason N."/>
            <person name="Farbrother P."/>
            <person name="Desany B."/>
            <person name="Just E."/>
            <person name="Morio T."/>
            <person name="Rost R."/>
            <person name="Churcher C."/>
            <person name="Cooper J."/>
            <person name="Haydock S."/>
            <person name="van Driessche N."/>
            <person name="Cronin A."/>
            <person name="Goodhead I."/>
            <person name="Muzny D."/>
            <person name="Mourier T."/>
            <person name="Pain A."/>
            <person name="Lu M."/>
            <person name="Harper D."/>
            <person name="Lindsay R."/>
            <person name="Hauser H."/>
            <person name="James K."/>
            <person name="Quiles M."/>
            <person name="Madan Babu M."/>
            <person name="Saito T."/>
            <person name="Buchrieser C."/>
            <person name="Wardroper A."/>
            <person name="Felder M."/>
            <person name="Thangavelu M."/>
            <person name="Johnson D."/>
            <person name="Knights A."/>
            <person name="Loulseged H."/>
            <person name="Mungall K."/>
            <person name="Oliver K."/>
            <person name="Price C."/>
            <person name="Quail M.A."/>
            <person name="Urushihara H."/>
            <person name="Hernandez J."/>
            <person name="Rabbinowitsch E."/>
            <person name="Steffen D."/>
            <person name="Sanders M."/>
            <person name="Ma J."/>
            <person name="Kohara Y."/>
            <person name="Sharp S."/>
            <person name="Simmonds M."/>
            <person name="Spiegler S."/>
            <person name="Tivey A."/>
            <person name="Sugano S."/>
            <person name="White B."/>
            <person name="Walker D."/>
            <person name="Woodward J."/>
            <person name="Winckler T."/>
            <person name="Tanaka Y."/>
            <person name="Shaulsky G."/>
            <person name="Schleicher M."/>
            <person name="Weinstock G."/>
            <person name="Rosenthal A."/>
            <person name="Cox E.C."/>
            <person name="Chisholm R.L."/>
            <person name="Gibbs R."/>
            <person name="Loomis W.F."/>
            <person name="Platzer M."/>
            <person name="Kay R.R."/>
            <person name="Williams J."/>
            <person name="Dear P.H."/>
            <person name="Noegel A.A."/>
            <person name="Barrell B."/>
            <person name="Kuspa A."/>
        </authorList>
    </citation>
    <scope>NUCLEOTIDE SEQUENCE [LARGE SCALE GENOMIC DNA]</scope>
    <source>
        <strain evidence="6 7">AX4</strain>
    </source>
</reference>
<dbReference type="PhylomeDB" id="Q54WG1"/>